<feature type="domain" description="FAD-binding FR-type" evidence="11">
    <location>
        <begin position="134"/>
        <end position="237"/>
    </location>
</feature>
<dbReference type="EMBL" id="FR824537">
    <property type="protein sequence ID" value="CCA27295.1"/>
    <property type="molecule type" value="Genomic_DNA"/>
</dbReference>
<feature type="binding site" evidence="8">
    <location>
        <position position="203"/>
    </location>
    <ligand>
        <name>FAD</name>
        <dbReference type="ChEBI" id="CHEBI:57692"/>
    </ligand>
</feature>
<dbReference type="SUPFAM" id="SSF52343">
    <property type="entry name" value="Ferredoxin reductase-like, C-terminal NADP-linked domain"/>
    <property type="match status" value="1"/>
</dbReference>
<evidence type="ECO:0000256" key="8">
    <source>
        <dbReference type="PIRSR" id="PIRSR601834-1"/>
    </source>
</evidence>
<dbReference type="PROSITE" id="PS50255">
    <property type="entry name" value="CYTOCHROME_B5_2"/>
    <property type="match status" value="1"/>
</dbReference>
<dbReference type="Pfam" id="PF00970">
    <property type="entry name" value="FAD_binding_6"/>
    <property type="match status" value="1"/>
</dbReference>
<dbReference type="InterPro" id="IPR017938">
    <property type="entry name" value="Riboflavin_synthase-like_b-brl"/>
</dbReference>
<dbReference type="PROSITE" id="PS51384">
    <property type="entry name" value="FAD_FR"/>
    <property type="match status" value="1"/>
</dbReference>
<comment type="similarity">
    <text evidence="9">Belongs to the cytochrome b5 family.</text>
</comment>
<dbReference type="InterPro" id="IPR017927">
    <property type="entry name" value="FAD-bd_FR_type"/>
</dbReference>
<dbReference type="SUPFAM" id="SSF55856">
    <property type="entry name" value="Cytochrome b5-like heme/steroid binding domain"/>
    <property type="match status" value="1"/>
</dbReference>
<dbReference type="FunFam" id="3.10.120.10:FF:000001">
    <property type="entry name" value="Cytochrome b5 reductase 4"/>
    <property type="match status" value="1"/>
</dbReference>
<dbReference type="AlphaFoldDB" id="F0X0K4"/>
<dbReference type="PANTHER" id="PTHR19370">
    <property type="entry name" value="NADH-CYTOCHROME B5 REDUCTASE"/>
    <property type="match status" value="1"/>
</dbReference>
<keyword evidence="6" id="KW-0560">Oxidoreductase</keyword>
<evidence type="ECO:0000256" key="6">
    <source>
        <dbReference type="ARBA" id="ARBA00023002"/>
    </source>
</evidence>
<keyword evidence="3 8" id="KW-0285">Flavoprotein</keyword>
<dbReference type="InterPro" id="IPR001433">
    <property type="entry name" value="OxRdtase_FAD/NAD-bd"/>
</dbReference>
<evidence type="ECO:0000259" key="10">
    <source>
        <dbReference type="PROSITE" id="PS50255"/>
    </source>
</evidence>
<dbReference type="GO" id="GO:0046872">
    <property type="term" value="F:metal ion binding"/>
    <property type="evidence" value="ECO:0007669"/>
    <property type="project" value="UniProtKB-UniRule"/>
</dbReference>
<dbReference type="CDD" id="cd06183">
    <property type="entry name" value="cyt_b5_reduct_like"/>
    <property type="match status" value="1"/>
</dbReference>
<dbReference type="PROSITE" id="PS00191">
    <property type="entry name" value="CYTOCHROME_B5_1"/>
    <property type="match status" value="1"/>
</dbReference>
<dbReference type="SUPFAM" id="SSF63380">
    <property type="entry name" value="Riboflavin synthase domain-like"/>
    <property type="match status" value="1"/>
</dbReference>
<dbReference type="InterPro" id="IPR018506">
    <property type="entry name" value="Cyt_B5_heme-BS"/>
</dbReference>
<dbReference type="PRINTS" id="PR00406">
    <property type="entry name" value="CYTB5RDTASE"/>
</dbReference>
<reference evidence="12" key="1">
    <citation type="journal article" date="2011" name="PLoS Biol.">
        <title>Gene gain and loss during evolution of obligate parasitism in the white rust pathogen of Arabidopsis thaliana.</title>
        <authorList>
            <person name="Kemen E."/>
            <person name="Gardiner A."/>
            <person name="Schultz-Larsen T."/>
            <person name="Kemen A.C."/>
            <person name="Balmuth A.L."/>
            <person name="Robert-Seilaniantz A."/>
            <person name="Bailey K."/>
            <person name="Holub E."/>
            <person name="Studholme D.J."/>
            <person name="Maclean D."/>
            <person name="Jones J.D."/>
        </authorList>
    </citation>
    <scope>NUCLEOTIDE SEQUENCE</scope>
</reference>
<evidence type="ECO:0000256" key="4">
    <source>
        <dbReference type="ARBA" id="ARBA00022723"/>
    </source>
</evidence>
<evidence type="ECO:0000256" key="3">
    <source>
        <dbReference type="ARBA" id="ARBA00022630"/>
    </source>
</evidence>
<sequence>MAKRDRKVTLAPGYSQLHWMRLTQSGRDLAQLGGKPPRKNITDAEVAAHNRENDAWMTLDGKVYNITSYLKYHPGGVRYLMMAAGSDGTALFNDHHAWINGHAMLAKCYIGDLEMALSLDHNDETIDNVALSTTTWRPFRLLSKQSVSKTAFKFVFELSGSQTLGVCIPGQHLELRVNIAGRCIERAYTPASRFSQRKSFELIIKLYPDGLMSSYLKSLPIGSEVEMRGPKGNVLYPSVGLVKREGKIQQRHVEHLVLVAAGSGITPMLQLIRATFETFKDHKTTIMLLYCNRAIQDIIALDQLETLTNMFSSRISVRHIISEDVEASFKNQTGSLAFRHGRLNDSMMLEFVGEFLGKETAFFHCGPQAFDNDVEEMLKSLNVSDSCIHRF</sequence>
<feature type="binding site" evidence="8">
    <location>
        <position position="205"/>
    </location>
    <ligand>
        <name>FAD</name>
        <dbReference type="ChEBI" id="CHEBI:57692"/>
    </ligand>
</feature>
<feature type="binding site" evidence="8">
    <location>
        <position position="266"/>
    </location>
    <ligand>
        <name>FAD</name>
        <dbReference type="ChEBI" id="CHEBI:57692"/>
    </ligand>
</feature>
<feature type="binding site" evidence="8">
    <location>
        <position position="186"/>
    </location>
    <ligand>
        <name>FAD</name>
        <dbReference type="ChEBI" id="CHEBI:57692"/>
    </ligand>
</feature>
<gene>
    <name evidence="12" type="primary">AlNc14C501G11948</name>
    <name evidence="12" type="ORF">ALNC14_134390</name>
</gene>
<feature type="binding site" evidence="8">
    <location>
        <position position="212"/>
    </location>
    <ligand>
        <name>FAD</name>
        <dbReference type="ChEBI" id="CHEBI:57692"/>
    </ligand>
</feature>
<dbReference type="Gene3D" id="3.40.50.80">
    <property type="entry name" value="Nucleotide-binding domain of ferredoxin-NADP reductase (FNR) module"/>
    <property type="match status" value="1"/>
</dbReference>
<dbReference type="GO" id="GO:0020037">
    <property type="term" value="F:heme binding"/>
    <property type="evidence" value="ECO:0007669"/>
    <property type="project" value="UniProtKB-UniRule"/>
</dbReference>
<evidence type="ECO:0000256" key="1">
    <source>
        <dbReference type="ARBA" id="ARBA00001974"/>
    </source>
</evidence>
<organism evidence="12">
    <name type="scientific">Albugo laibachii Nc14</name>
    <dbReference type="NCBI Taxonomy" id="890382"/>
    <lineage>
        <taxon>Eukaryota</taxon>
        <taxon>Sar</taxon>
        <taxon>Stramenopiles</taxon>
        <taxon>Oomycota</taxon>
        <taxon>Peronosporomycetes</taxon>
        <taxon>Albuginales</taxon>
        <taxon>Albuginaceae</taxon>
        <taxon>Albugo</taxon>
    </lineage>
</organism>
<feature type="domain" description="Cytochrome b5 heme-binding" evidence="10">
    <location>
        <begin position="38"/>
        <end position="114"/>
    </location>
</feature>
<keyword evidence="5 8" id="KW-0274">FAD</keyword>
<dbReference type="PRINTS" id="PR00363">
    <property type="entry name" value="CYTOCHROMEB5"/>
</dbReference>
<dbReference type="InterPro" id="IPR001199">
    <property type="entry name" value="Cyt_B5-like_heme/steroid-bd"/>
</dbReference>
<evidence type="ECO:0000256" key="9">
    <source>
        <dbReference type="RuleBase" id="RU362121"/>
    </source>
</evidence>
<dbReference type="InterPro" id="IPR036400">
    <property type="entry name" value="Cyt_B5-like_heme/steroid_sf"/>
</dbReference>
<dbReference type="Pfam" id="PF00175">
    <property type="entry name" value="NAD_binding_1"/>
    <property type="match status" value="1"/>
</dbReference>
<evidence type="ECO:0000256" key="2">
    <source>
        <dbReference type="ARBA" id="ARBA00022617"/>
    </source>
</evidence>
<keyword evidence="4 9" id="KW-0479">Metal-binding</keyword>
<evidence type="ECO:0000313" key="12">
    <source>
        <dbReference type="EMBL" id="CCA27295.1"/>
    </source>
</evidence>
<dbReference type="Gene3D" id="3.10.120.10">
    <property type="entry name" value="Cytochrome b5-like heme/steroid binding domain"/>
    <property type="match status" value="1"/>
</dbReference>
<keyword evidence="2 9" id="KW-0349">Heme</keyword>
<dbReference type="PANTHER" id="PTHR19370:SF185">
    <property type="entry name" value="NADH-CYTOCHROME B5 REDUCTASE"/>
    <property type="match status" value="1"/>
</dbReference>
<dbReference type="InterPro" id="IPR001834">
    <property type="entry name" value="CBR-like"/>
</dbReference>
<accession>F0X0K4</accession>
<dbReference type="Gene3D" id="2.40.30.10">
    <property type="entry name" value="Translation factors"/>
    <property type="match status" value="1"/>
</dbReference>
<evidence type="ECO:0000256" key="7">
    <source>
        <dbReference type="ARBA" id="ARBA00023004"/>
    </source>
</evidence>
<comment type="cofactor">
    <cofactor evidence="1 8">
        <name>FAD</name>
        <dbReference type="ChEBI" id="CHEBI:57692"/>
    </cofactor>
</comment>
<feature type="binding site" evidence="8">
    <location>
        <position position="188"/>
    </location>
    <ligand>
        <name>FAD</name>
        <dbReference type="ChEBI" id="CHEBI:57692"/>
    </ligand>
</feature>
<proteinExistence type="inferred from homology"/>
<protein>
    <submittedName>
        <fullName evidence="12">Nitrate reductase putative</fullName>
    </submittedName>
</protein>
<dbReference type="SMART" id="SM01117">
    <property type="entry name" value="Cyt-b5"/>
    <property type="match status" value="1"/>
</dbReference>
<dbReference type="GO" id="GO:0016491">
    <property type="term" value="F:oxidoreductase activity"/>
    <property type="evidence" value="ECO:0007669"/>
    <property type="project" value="UniProtKB-KW"/>
</dbReference>
<keyword evidence="7 9" id="KW-0408">Iron</keyword>
<evidence type="ECO:0000256" key="5">
    <source>
        <dbReference type="ARBA" id="ARBA00022827"/>
    </source>
</evidence>
<dbReference type="GO" id="GO:0071949">
    <property type="term" value="F:FAD binding"/>
    <property type="evidence" value="ECO:0007669"/>
    <property type="project" value="TreeGrafter"/>
</dbReference>
<name>F0X0K4_9STRA</name>
<dbReference type="HOGENOM" id="CLU_003827_0_0_1"/>
<dbReference type="InterPro" id="IPR039261">
    <property type="entry name" value="FNR_nucleotide-bd"/>
</dbReference>
<evidence type="ECO:0000259" key="11">
    <source>
        <dbReference type="PROSITE" id="PS51384"/>
    </source>
</evidence>
<dbReference type="Pfam" id="PF00173">
    <property type="entry name" value="Cyt-b5"/>
    <property type="match status" value="1"/>
</dbReference>
<dbReference type="InterPro" id="IPR008333">
    <property type="entry name" value="Cbr1-like_FAD-bd_dom"/>
</dbReference>
<reference evidence="12" key="2">
    <citation type="submission" date="2011-02" db="EMBL/GenBank/DDBJ databases">
        <authorList>
            <person name="MacLean D."/>
        </authorList>
    </citation>
    <scope>NUCLEOTIDE SEQUENCE</scope>
</reference>
<feature type="binding site" evidence="8">
    <location>
        <position position="213"/>
    </location>
    <ligand>
        <name>FAD</name>
        <dbReference type="ChEBI" id="CHEBI:57692"/>
    </ligand>
</feature>